<evidence type="ECO:0000313" key="4">
    <source>
        <dbReference type="Proteomes" id="UP000223968"/>
    </source>
</evidence>
<dbReference type="Gene3D" id="3.40.50.720">
    <property type="entry name" value="NAD(P)-binding Rossmann-like Domain"/>
    <property type="match status" value="1"/>
</dbReference>
<dbReference type="CDD" id="cd01065">
    <property type="entry name" value="NAD_bind_Shikimate_DH"/>
    <property type="match status" value="1"/>
</dbReference>
<keyword evidence="4" id="KW-1185">Reference proteome</keyword>
<evidence type="ECO:0000256" key="1">
    <source>
        <dbReference type="SAM" id="MobiDB-lite"/>
    </source>
</evidence>
<dbReference type="OrthoDB" id="204377at2759"/>
<dbReference type="GO" id="GO:0009423">
    <property type="term" value="P:chorismate biosynthetic process"/>
    <property type="evidence" value="ECO:0007669"/>
    <property type="project" value="TreeGrafter"/>
</dbReference>
<dbReference type="GO" id="GO:0004764">
    <property type="term" value="F:shikimate 3-dehydrogenase (NADP+) activity"/>
    <property type="evidence" value="ECO:0007669"/>
    <property type="project" value="InterPro"/>
</dbReference>
<reference evidence="3 4" key="1">
    <citation type="submission" date="2017-10" db="EMBL/GenBank/DDBJ databases">
        <title>Comparative genomics in systemic dimorphic fungi from Ajellomycetaceae.</title>
        <authorList>
            <person name="Munoz J.F."/>
            <person name="Mcewen J.G."/>
            <person name="Clay O.K."/>
            <person name="Cuomo C.A."/>
        </authorList>
    </citation>
    <scope>NUCLEOTIDE SEQUENCE [LARGE SCALE GENOMIC DNA]</scope>
    <source>
        <strain evidence="3 4">UAMH5409</strain>
    </source>
</reference>
<accession>A0A2B7WH29</accession>
<dbReference type="SUPFAM" id="SSF53223">
    <property type="entry name" value="Aminoacid dehydrogenase-like, N-terminal domain"/>
    <property type="match status" value="1"/>
</dbReference>
<comment type="caution">
    <text evidence="3">The sequence shown here is derived from an EMBL/GenBank/DDBJ whole genome shotgun (WGS) entry which is preliminary data.</text>
</comment>
<feature type="domain" description="Shikimate dehydrogenase substrate binding N-terminal" evidence="2">
    <location>
        <begin position="33"/>
        <end position="129"/>
    </location>
</feature>
<dbReference type="GO" id="GO:0019632">
    <property type="term" value="P:shikimate metabolic process"/>
    <property type="evidence" value="ECO:0007669"/>
    <property type="project" value="TreeGrafter"/>
</dbReference>
<evidence type="ECO:0000259" key="2">
    <source>
        <dbReference type="Pfam" id="PF08501"/>
    </source>
</evidence>
<dbReference type="InterPro" id="IPR022893">
    <property type="entry name" value="Shikimate_DH_fam"/>
</dbReference>
<evidence type="ECO:0000313" key="3">
    <source>
        <dbReference type="EMBL" id="PGG98643.1"/>
    </source>
</evidence>
<sequence>MASISSSRDASQNEEPPEEPIPSPSHLDGIAYLYGHPLLNSLSPPLHQTIYNALGLRWSQFPLSRVYATSKTYPPPYTISPPVQKFVRHIRDAPKFVGSSVTMPWKVKVMEHLDDLTEEARQIGACNTIFLRHDQKTNRRLLVGTNTDCIGIREAVFQNTSSKDIFKGKPGLIFGGGGTARAAIYAMRKWLGCSKIYIVNRDKSEIEAILREDRQRPASNLRNVKIIPVYDLVDLAGLEEYPAIIVSAIPNLPPRSADEIRARRILEGFLTSESKGAFLEMCYHPRPWTELATLASRFGWNVILGSEALIWQGVEQAKLWTGTDIVEVPGLIQQIKNLVERAIEERVAPKVNL</sequence>
<dbReference type="AlphaFoldDB" id="A0A2B7WH29"/>
<dbReference type="PANTHER" id="PTHR21089">
    <property type="entry name" value="SHIKIMATE DEHYDROGENASE"/>
    <property type="match status" value="1"/>
</dbReference>
<dbReference type="InterPro" id="IPR046346">
    <property type="entry name" value="Aminoacid_DH-like_N_sf"/>
</dbReference>
<protein>
    <recommendedName>
        <fullName evidence="2">Shikimate dehydrogenase substrate binding N-terminal domain-containing protein</fullName>
    </recommendedName>
</protein>
<dbReference type="InterPro" id="IPR013708">
    <property type="entry name" value="Shikimate_DH-bd_N"/>
</dbReference>
<dbReference type="InterPro" id="IPR036291">
    <property type="entry name" value="NAD(P)-bd_dom_sf"/>
</dbReference>
<dbReference type="Gene3D" id="3.40.50.10860">
    <property type="entry name" value="Leucine Dehydrogenase, chain A, domain 1"/>
    <property type="match status" value="1"/>
</dbReference>
<dbReference type="Pfam" id="PF08501">
    <property type="entry name" value="Shikimate_dh_N"/>
    <property type="match status" value="1"/>
</dbReference>
<feature type="region of interest" description="Disordered" evidence="1">
    <location>
        <begin position="1"/>
        <end position="24"/>
    </location>
</feature>
<feature type="compositionally biased region" description="Polar residues" evidence="1">
    <location>
        <begin position="1"/>
        <end position="10"/>
    </location>
</feature>
<dbReference type="EMBL" id="PDNB01000220">
    <property type="protein sequence ID" value="PGG98643.1"/>
    <property type="molecule type" value="Genomic_DNA"/>
</dbReference>
<name>A0A2B7WH29_9EURO</name>
<dbReference type="STRING" id="1447875.A0A2B7WH29"/>
<organism evidence="3 4">
    <name type="scientific">Helicocarpus griseus UAMH5409</name>
    <dbReference type="NCBI Taxonomy" id="1447875"/>
    <lineage>
        <taxon>Eukaryota</taxon>
        <taxon>Fungi</taxon>
        <taxon>Dikarya</taxon>
        <taxon>Ascomycota</taxon>
        <taxon>Pezizomycotina</taxon>
        <taxon>Eurotiomycetes</taxon>
        <taxon>Eurotiomycetidae</taxon>
        <taxon>Onygenales</taxon>
        <taxon>Ajellomycetaceae</taxon>
        <taxon>Helicocarpus</taxon>
    </lineage>
</organism>
<proteinExistence type="predicted"/>
<gene>
    <name evidence="3" type="ORF">AJ79_08798</name>
</gene>
<dbReference type="PANTHER" id="PTHR21089:SF1">
    <property type="entry name" value="BIFUNCTIONAL 3-DEHYDROQUINATE DEHYDRATASE_SHIKIMATE DEHYDROGENASE, CHLOROPLASTIC"/>
    <property type="match status" value="1"/>
</dbReference>
<dbReference type="SUPFAM" id="SSF51735">
    <property type="entry name" value="NAD(P)-binding Rossmann-fold domains"/>
    <property type="match status" value="1"/>
</dbReference>
<dbReference type="Proteomes" id="UP000223968">
    <property type="component" value="Unassembled WGS sequence"/>
</dbReference>